<dbReference type="InterPro" id="IPR003439">
    <property type="entry name" value="ABC_transporter-like_ATP-bd"/>
</dbReference>
<comment type="caution">
    <text evidence="3">The sequence shown here is derived from an EMBL/GenBank/DDBJ whole genome shotgun (WGS) entry which is preliminary data.</text>
</comment>
<dbReference type="Gene3D" id="3.40.50.300">
    <property type="entry name" value="P-loop containing nucleotide triphosphate hydrolases"/>
    <property type="match status" value="1"/>
</dbReference>
<gene>
    <name evidence="3" type="ORF">ACFP2V_37215</name>
</gene>
<keyword evidence="4" id="KW-1185">Reference proteome</keyword>
<evidence type="ECO:0000256" key="1">
    <source>
        <dbReference type="SAM" id="MobiDB-lite"/>
    </source>
</evidence>
<name>A0ABW0Y1R7_9ACTN</name>
<feature type="domain" description="ABC transporter" evidence="2">
    <location>
        <begin position="15"/>
        <end position="129"/>
    </location>
</feature>
<dbReference type="Proteomes" id="UP001596183">
    <property type="component" value="Unassembled WGS sequence"/>
</dbReference>
<dbReference type="InterPro" id="IPR027417">
    <property type="entry name" value="P-loop_NTPase"/>
</dbReference>
<dbReference type="GO" id="GO:0005524">
    <property type="term" value="F:ATP binding"/>
    <property type="evidence" value="ECO:0007669"/>
    <property type="project" value="UniProtKB-KW"/>
</dbReference>
<evidence type="ECO:0000313" key="4">
    <source>
        <dbReference type="Proteomes" id="UP001596183"/>
    </source>
</evidence>
<feature type="compositionally biased region" description="Polar residues" evidence="1">
    <location>
        <begin position="149"/>
        <end position="165"/>
    </location>
</feature>
<dbReference type="PANTHER" id="PTHR43038">
    <property type="entry name" value="ATP-BINDING CASSETTE, SUB-FAMILY H, MEMBER 1"/>
    <property type="match status" value="1"/>
</dbReference>
<evidence type="ECO:0000259" key="2">
    <source>
        <dbReference type="Pfam" id="PF00005"/>
    </source>
</evidence>
<proteinExistence type="predicted"/>
<keyword evidence="3" id="KW-0067">ATP-binding</keyword>
<evidence type="ECO:0000313" key="3">
    <source>
        <dbReference type="EMBL" id="MFC5675494.1"/>
    </source>
</evidence>
<reference evidence="4" key="1">
    <citation type="journal article" date="2019" name="Int. J. Syst. Evol. Microbiol.">
        <title>The Global Catalogue of Microorganisms (GCM) 10K type strain sequencing project: providing services to taxonomists for standard genome sequencing and annotation.</title>
        <authorList>
            <consortium name="The Broad Institute Genomics Platform"/>
            <consortium name="The Broad Institute Genome Sequencing Center for Infectious Disease"/>
            <person name="Wu L."/>
            <person name="Ma J."/>
        </authorList>
    </citation>
    <scope>NUCLEOTIDE SEQUENCE [LARGE SCALE GENOMIC DNA]</scope>
    <source>
        <strain evidence="4">JCM 13852</strain>
    </source>
</reference>
<dbReference type="SUPFAM" id="SSF52540">
    <property type="entry name" value="P-loop containing nucleoside triphosphate hydrolases"/>
    <property type="match status" value="1"/>
</dbReference>
<keyword evidence="3" id="KW-0547">Nucleotide-binding</keyword>
<feature type="region of interest" description="Disordered" evidence="1">
    <location>
        <begin position="129"/>
        <end position="165"/>
    </location>
</feature>
<dbReference type="EMBL" id="JBHSPC010000165">
    <property type="protein sequence ID" value="MFC5675494.1"/>
    <property type="molecule type" value="Genomic_DNA"/>
</dbReference>
<protein>
    <submittedName>
        <fullName evidence="3">ABC transporter ATP-binding protein</fullName>
    </submittedName>
</protein>
<accession>A0ABW0Y1R7</accession>
<sequence>MLEEVSKRFGSQQALDSLMLTVRPGEISGFVGGNGTGRTTAMRIGVGVLAPDRGQVLWGEAPVGRLESARFGYMPEERGLYPRMTVARQLIYFGELHGLSHADACEAMVRWTERLRITQHRDKRVNTLSLATSSASSQPPPWSMIPKCSSWTSRSQGSTRSPSTT</sequence>
<dbReference type="PANTHER" id="PTHR43038:SF7">
    <property type="entry name" value="ABC TRANSPORT SYSTEM ATP-BINDING PROTEIN"/>
    <property type="match status" value="1"/>
</dbReference>
<dbReference type="RefSeq" id="WP_381220681.1">
    <property type="nucleotide sequence ID" value="NZ_JBHSPC010000165.1"/>
</dbReference>
<organism evidence="3 4">
    <name type="scientific">Streptomyces incanus</name>
    <dbReference type="NCBI Taxonomy" id="887453"/>
    <lineage>
        <taxon>Bacteria</taxon>
        <taxon>Bacillati</taxon>
        <taxon>Actinomycetota</taxon>
        <taxon>Actinomycetes</taxon>
        <taxon>Kitasatosporales</taxon>
        <taxon>Streptomycetaceae</taxon>
        <taxon>Streptomyces</taxon>
    </lineage>
</organism>
<dbReference type="Pfam" id="PF00005">
    <property type="entry name" value="ABC_tran"/>
    <property type="match status" value="1"/>
</dbReference>